<dbReference type="EMBL" id="JBHTAJ010000033">
    <property type="protein sequence ID" value="MFC7181541.1"/>
    <property type="molecule type" value="Genomic_DNA"/>
</dbReference>
<evidence type="ECO:0008006" key="3">
    <source>
        <dbReference type="Google" id="ProtNLM"/>
    </source>
</evidence>
<sequence length="153" mass="16248">MDVPLILLRDLARDQVVPWLARVRAGRRAALVAAGGAARMPCRLASVSRLELLDGASAGHLLVEPGTPALRFTGRRAGPEIEIPVGGQVVVVTGAEPDRFASRVGRTVTRYESVPGRPVWIETTAHDALLVRRALTAAPLATPAGVARRPVRT</sequence>
<reference evidence="2" key="1">
    <citation type="journal article" date="2019" name="Int. J. Syst. Evol. Microbiol.">
        <title>The Global Catalogue of Microorganisms (GCM) 10K type strain sequencing project: providing services to taxonomists for standard genome sequencing and annotation.</title>
        <authorList>
            <consortium name="The Broad Institute Genomics Platform"/>
            <consortium name="The Broad Institute Genome Sequencing Center for Infectious Disease"/>
            <person name="Wu L."/>
            <person name="Ma J."/>
        </authorList>
    </citation>
    <scope>NUCLEOTIDE SEQUENCE [LARGE SCALE GENOMIC DNA]</scope>
    <source>
        <strain evidence="2">CGMCC 1.12859</strain>
    </source>
</reference>
<dbReference type="Proteomes" id="UP001596435">
    <property type="component" value="Unassembled WGS sequence"/>
</dbReference>
<proteinExistence type="predicted"/>
<evidence type="ECO:0000313" key="2">
    <source>
        <dbReference type="Proteomes" id="UP001596435"/>
    </source>
</evidence>
<comment type="caution">
    <text evidence="1">The sequence shown here is derived from an EMBL/GenBank/DDBJ whole genome shotgun (WGS) entry which is preliminary data.</text>
</comment>
<dbReference type="RefSeq" id="WP_345704347.1">
    <property type="nucleotide sequence ID" value="NZ_BAABKV010000001.1"/>
</dbReference>
<protein>
    <recommendedName>
        <fullName evidence="3">Pyridoxamine 5'-phosphate oxidase</fullName>
    </recommendedName>
</protein>
<gene>
    <name evidence="1" type="ORF">ACFQMG_18475</name>
</gene>
<name>A0ABW2G0C8_9ACTN</name>
<keyword evidence="2" id="KW-1185">Reference proteome</keyword>
<evidence type="ECO:0000313" key="1">
    <source>
        <dbReference type="EMBL" id="MFC7181541.1"/>
    </source>
</evidence>
<accession>A0ABW2G0C8</accession>
<organism evidence="1 2">
    <name type="scientific">Kitasatospora paranensis</name>
    <dbReference type="NCBI Taxonomy" id="258053"/>
    <lineage>
        <taxon>Bacteria</taxon>
        <taxon>Bacillati</taxon>
        <taxon>Actinomycetota</taxon>
        <taxon>Actinomycetes</taxon>
        <taxon>Kitasatosporales</taxon>
        <taxon>Streptomycetaceae</taxon>
        <taxon>Kitasatospora</taxon>
    </lineage>
</organism>